<comment type="caution">
    <text evidence="1">The sequence shown here is derived from an EMBL/GenBank/DDBJ whole genome shotgun (WGS) entry which is preliminary data.</text>
</comment>
<sequence length="61" mass="7267">MKAYKGEYDNDIEVELEQDNIEQNFDNEQEKDKIIPNNENEGFTSKKYNKNLLKLKAEKEV</sequence>
<name>A0A397SVN4_9GLOM</name>
<dbReference type="OrthoDB" id="2320353at2759"/>
<dbReference type="Proteomes" id="UP000265703">
    <property type="component" value="Unassembled WGS sequence"/>
</dbReference>
<proteinExistence type="predicted"/>
<reference evidence="1 2" key="1">
    <citation type="submission" date="2018-06" db="EMBL/GenBank/DDBJ databases">
        <title>Comparative genomics reveals the genomic features of Rhizophagus irregularis, R. cerebriforme, R. diaphanum and Gigaspora rosea, and their symbiotic lifestyle signature.</title>
        <authorList>
            <person name="Morin E."/>
            <person name="San Clemente H."/>
            <person name="Chen E.C.H."/>
            <person name="De La Providencia I."/>
            <person name="Hainaut M."/>
            <person name="Kuo A."/>
            <person name="Kohler A."/>
            <person name="Murat C."/>
            <person name="Tang N."/>
            <person name="Roy S."/>
            <person name="Loubradou J."/>
            <person name="Henrissat B."/>
            <person name="Grigoriev I.V."/>
            <person name="Corradi N."/>
            <person name="Roux C."/>
            <person name="Martin F.M."/>
        </authorList>
    </citation>
    <scope>NUCLEOTIDE SEQUENCE [LARGE SCALE GENOMIC DNA]</scope>
    <source>
        <strain evidence="1 2">DAOM 227022</strain>
    </source>
</reference>
<dbReference type="EMBL" id="QKYT01000192">
    <property type="protein sequence ID" value="RIA90103.1"/>
    <property type="molecule type" value="Genomic_DNA"/>
</dbReference>
<keyword evidence="2" id="KW-1185">Reference proteome</keyword>
<organism evidence="1 2">
    <name type="scientific">Glomus cerebriforme</name>
    <dbReference type="NCBI Taxonomy" id="658196"/>
    <lineage>
        <taxon>Eukaryota</taxon>
        <taxon>Fungi</taxon>
        <taxon>Fungi incertae sedis</taxon>
        <taxon>Mucoromycota</taxon>
        <taxon>Glomeromycotina</taxon>
        <taxon>Glomeromycetes</taxon>
        <taxon>Glomerales</taxon>
        <taxon>Glomeraceae</taxon>
        <taxon>Glomus</taxon>
    </lineage>
</organism>
<dbReference type="AlphaFoldDB" id="A0A397SVN4"/>
<evidence type="ECO:0000313" key="1">
    <source>
        <dbReference type="EMBL" id="RIA90103.1"/>
    </source>
</evidence>
<protein>
    <submittedName>
        <fullName evidence="1">Uncharacterized protein</fullName>
    </submittedName>
</protein>
<accession>A0A397SVN4</accession>
<evidence type="ECO:0000313" key="2">
    <source>
        <dbReference type="Proteomes" id="UP000265703"/>
    </source>
</evidence>
<gene>
    <name evidence="1" type="ORF">C1645_823849</name>
</gene>